<sequence>MDLPLLLDGMMQASLGSWILHILVNALALMAAAYLLSGVTISDFTRALILAVVLALLNSTLGVVLDFISTPIRWLTLGLFSIVVDAVVLKVADYFMKGFSIKSFSWALIMAVVLAIFNTLSNWIFF</sequence>
<evidence type="ECO:0008006" key="4">
    <source>
        <dbReference type="Google" id="ProtNLM"/>
    </source>
</evidence>
<gene>
    <name evidence="2" type="ORF">CRP01_27355</name>
</gene>
<dbReference type="PANTHER" id="PTHR37309:SF1">
    <property type="entry name" value="SLR0284 PROTEIN"/>
    <property type="match status" value="1"/>
</dbReference>
<feature type="transmembrane region" description="Helical" evidence="1">
    <location>
        <begin position="104"/>
        <end position="125"/>
    </location>
</feature>
<dbReference type="OrthoDB" id="6402664at2"/>
<dbReference type="AlphaFoldDB" id="A0A2D0N4H6"/>
<dbReference type="RefSeq" id="WP_099153240.1">
    <property type="nucleotide sequence ID" value="NZ_PDUD01000032.1"/>
</dbReference>
<dbReference type="Proteomes" id="UP000223913">
    <property type="component" value="Unassembled WGS sequence"/>
</dbReference>
<keyword evidence="1" id="KW-0812">Transmembrane</keyword>
<name>A0A2D0N4H6_FLAN2</name>
<comment type="caution">
    <text evidence="2">The sequence shown here is derived from an EMBL/GenBank/DDBJ whole genome shotgun (WGS) entry which is preliminary data.</text>
</comment>
<dbReference type="Pfam" id="PF04020">
    <property type="entry name" value="Phage_holin_4_2"/>
    <property type="match status" value="1"/>
</dbReference>
<dbReference type="EMBL" id="PDUD01000032">
    <property type="protein sequence ID" value="PHN03404.1"/>
    <property type="molecule type" value="Genomic_DNA"/>
</dbReference>
<feature type="transmembrane region" description="Helical" evidence="1">
    <location>
        <begin position="48"/>
        <end position="68"/>
    </location>
</feature>
<protein>
    <recommendedName>
        <fullName evidence="4">Phage holin family protein</fullName>
    </recommendedName>
</protein>
<proteinExistence type="predicted"/>
<keyword evidence="3" id="KW-1185">Reference proteome</keyword>
<evidence type="ECO:0000256" key="1">
    <source>
        <dbReference type="SAM" id="Phobius"/>
    </source>
</evidence>
<evidence type="ECO:0000313" key="2">
    <source>
        <dbReference type="EMBL" id="PHN03404.1"/>
    </source>
</evidence>
<feature type="transmembrane region" description="Helical" evidence="1">
    <location>
        <begin position="15"/>
        <end position="36"/>
    </location>
</feature>
<organism evidence="2 3">
    <name type="scientific">Flavilitoribacter nigricans (strain ATCC 23147 / DSM 23189 / NBRC 102662 / NCIMB 1420 / SS-2)</name>
    <name type="common">Lewinella nigricans</name>
    <dbReference type="NCBI Taxonomy" id="1122177"/>
    <lineage>
        <taxon>Bacteria</taxon>
        <taxon>Pseudomonadati</taxon>
        <taxon>Bacteroidota</taxon>
        <taxon>Saprospiria</taxon>
        <taxon>Saprospirales</taxon>
        <taxon>Lewinellaceae</taxon>
        <taxon>Flavilitoribacter</taxon>
    </lineage>
</organism>
<reference evidence="2 3" key="1">
    <citation type="submission" date="2017-10" db="EMBL/GenBank/DDBJ databases">
        <title>The draft genome sequence of Lewinella nigricans NBRC 102662.</title>
        <authorList>
            <person name="Wang K."/>
        </authorList>
    </citation>
    <scope>NUCLEOTIDE SEQUENCE [LARGE SCALE GENOMIC DNA]</scope>
    <source>
        <strain evidence="2 3">NBRC 102662</strain>
    </source>
</reference>
<dbReference type="PANTHER" id="PTHR37309">
    <property type="entry name" value="SLR0284 PROTEIN"/>
    <property type="match status" value="1"/>
</dbReference>
<keyword evidence="1" id="KW-0472">Membrane</keyword>
<dbReference type="InterPro" id="IPR007165">
    <property type="entry name" value="Phage_holin_4_2"/>
</dbReference>
<keyword evidence="1" id="KW-1133">Transmembrane helix</keyword>
<feature type="transmembrane region" description="Helical" evidence="1">
    <location>
        <begin position="74"/>
        <end position="92"/>
    </location>
</feature>
<accession>A0A2D0N4H6</accession>
<evidence type="ECO:0000313" key="3">
    <source>
        <dbReference type="Proteomes" id="UP000223913"/>
    </source>
</evidence>